<evidence type="ECO:0000256" key="6">
    <source>
        <dbReference type="ARBA" id="ARBA00044122"/>
    </source>
</evidence>
<dbReference type="GO" id="GO:0005829">
    <property type="term" value="C:cytosol"/>
    <property type="evidence" value="ECO:0007669"/>
    <property type="project" value="UniProtKB-SubCell"/>
</dbReference>
<comment type="caution">
    <text evidence="11">The sequence shown here is derived from an EMBL/GenBank/DDBJ whole genome shotgun (WGS) entry which is preliminary data.</text>
</comment>
<keyword evidence="3" id="KW-0963">Cytoplasm</keyword>
<evidence type="ECO:0000313" key="12">
    <source>
        <dbReference type="Proteomes" id="UP000265515"/>
    </source>
</evidence>
<dbReference type="GO" id="GO:0005851">
    <property type="term" value="C:eukaryotic translation initiation factor 2B complex"/>
    <property type="evidence" value="ECO:0007669"/>
    <property type="project" value="TreeGrafter"/>
</dbReference>
<proteinExistence type="inferred from homology"/>
<dbReference type="AlphaFoldDB" id="A0A388LX42"/>
<dbReference type="Pfam" id="PF01008">
    <property type="entry name" value="IF-2B"/>
    <property type="match status" value="1"/>
</dbReference>
<feature type="region of interest" description="Disordered" evidence="10">
    <location>
        <begin position="79"/>
        <end position="103"/>
    </location>
</feature>
<dbReference type="Proteomes" id="UP000265515">
    <property type="component" value="Unassembled WGS sequence"/>
</dbReference>
<dbReference type="InterPro" id="IPR000649">
    <property type="entry name" value="IF-2B-related"/>
</dbReference>
<reference evidence="11 12" key="1">
    <citation type="journal article" date="2018" name="Cell">
        <title>The Chara Genome: Secondary Complexity and Implications for Plant Terrestrialization.</title>
        <authorList>
            <person name="Nishiyama T."/>
            <person name="Sakayama H."/>
            <person name="Vries J.D."/>
            <person name="Buschmann H."/>
            <person name="Saint-Marcoux D."/>
            <person name="Ullrich K.K."/>
            <person name="Haas F.B."/>
            <person name="Vanderstraeten L."/>
            <person name="Becker D."/>
            <person name="Lang D."/>
            <person name="Vosolsobe S."/>
            <person name="Rombauts S."/>
            <person name="Wilhelmsson P.K.I."/>
            <person name="Janitza P."/>
            <person name="Kern R."/>
            <person name="Heyl A."/>
            <person name="Rumpler F."/>
            <person name="Villalobos L.I.A.C."/>
            <person name="Clay J.M."/>
            <person name="Skokan R."/>
            <person name="Toyoda A."/>
            <person name="Suzuki Y."/>
            <person name="Kagoshima H."/>
            <person name="Schijlen E."/>
            <person name="Tajeshwar N."/>
            <person name="Catarino B."/>
            <person name="Hetherington A.J."/>
            <person name="Saltykova A."/>
            <person name="Bonnot C."/>
            <person name="Breuninger H."/>
            <person name="Symeonidi A."/>
            <person name="Radhakrishnan G.V."/>
            <person name="Van Nieuwerburgh F."/>
            <person name="Deforce D."/>
            <person name="Chang C."/>
            <person name="Karol K.G."/>
            <person name="Hedrich R."/>
            <person name="Ulvskov P."/>
            <person name="Glockner G."/>
            <person name="Delwiche C.F."/>
            <person name="Petrasek J."/>
            <person name="Van de Peer Y."/>
            <person name="Friml J."/>
            <person name="Beilby M."/>
            <person name="Dolan L."/>
            <person name="Kohara Y."/>
            <person name="Sugano S."/>
            <person name="Fujiyama A."/>
            <person name="Delaux P.-M."/>
            <person name="Quint M."/>
            <person name="TheiBen G."/>
            <person name="Hagemann M."/>
            <person name="Harholt J."/>
            <person name="Dunand C."/>
            <person name="Zachgo S."/>
            <person name="Langdale J."/>
            <person name="Maumus F."/>
            <person name="Straeten D.V.D."/>
            <person name="Gould S.B."/>
            <person name="Rensing S.A."/>
        </authorList>
    </citation>
    <scope>NUCLEOTIDE SEQUENCE [LARGE SCALE GENOMIC DNA]</scope>
    <source>
        <strain evidence="11 12">S276</strain>
    </source>
</reference>
<evidence type="ECO:0000313" key="11">
    <source>
        <dbReference type="EMBL" id="GBG86792.1"/>
    </source>
</evidence>
<dbReference type="PANTHER" id="PTHR45859:SF1">
    <property type="entry name" value="TRANSLATION INITIATION FACTOR EIF-2B SUBUNIT BETA"/>
    <property type="match status" value="1"/>
</dbReference>
<dbReference type="Gramene" id="GBG86792">
    <property type="protein sequence ID" value="GBG86792"/>
    <property type="gene ID" value="CBR_g42076"/>
</dbReference>
<dbReference type="InterPro" id="IPR037171">
    <property type="entry name" value="NagB/RpiA_transferase-like"/>
</dbReference>
<dbReference type="OrthoDB" id="2019589at2759"/>
<dbReference type="PANTHER" id="PTHR45859">
    <property type="entry name" value="TRANSLATION INITIATION FACTOR EIF-2B SUBUNIT BETA"/>
    <property type="match status" value="1"/>
</dbReference>
<dbReference type="GO" id="GO:0003743">
    <property type="term" value="F:translation initiation factor activity"/>
    <property type="evidence" value="ECO:0007669"/>
    <property type="project" value="UniProtKB-KW"/>
</dbReference>
<comment type="subcellular location">
    <subcellularLocation>
        <location evidence="1">Cytoplasm</location>
        <location evidence="1">Cytosol</location>
    </subcellularLocation>
</comment>
<organism evidence="11 12">
    <name type="scientific">Chara braunii</name>
    <name type="common">Braun's stonewort</name>
    <dbReference type="NCBI Taxonomy" id="69332"/>
    <lineage>
        <taxon>Eukaryota</taxon>
        <taxon>Viridiplantae</taxon>
        <taxon>Streptophyta</taxon>
        <taxon>Charophyceae</taxon>
        <taxon>Charales</taxon>
        <taxon>Characeae</taxon>
        <taxon>Chara</taxon>
    </lineage>
</organism>
<dbReference type="GO" id="GO:0005085">
    <property type="term" value="F:guanyl-nucleotide exchange factor activity"/>
    <property type="evidence" value="ECO:0007669"/>
    <property type="project" value="TreeGrafter"/>
</dbReference>
<evidence type="ECO:0000256" key="7">
    <source>
        <dbReference type="ARBA" id="ARBA00044228"/>
    </source>
</evidence>
<evidence type="ECO:0000256" key="8">
    <source>
        <dbReference type="ARBA" id="ARBA00046432"/>
    </source>
</evidence>
<dbReference type="Gene3D" id="3.40.50.10470">
    <property type="entry name" value="Translation initiation factor eif-2b, domain 2"/>
    <property type="match status" value="1"/>
</dbReference>
<comment type="similarity">
    <text evidence="2 9">Belongs to the eIF-2B alpha/beta/delta subunits family.</text>
</comment>
<keyword evidence="4" id="KW-0396">Initiation factor</keyword>
<evidence type="ECO:0000256" key="1">
    <source>
        <dbReference type="ARBA" id="ARBA00004514"/>
    </source>
</evidence>
<dbReference type="InterPro" id="IPR051855">
    <property type="entry name" value="eIF2B_beta_subunit"/>
</dbReference>
<dbReference type="EMBL" id="BFEA01000580">
    <property type="protein sequence ID" value="GBG86792.1"/>
    <property type="molecule type" value="Genomic_DNA"/>
</dbReference>
<gene>
    <name evidence="11" type="ORF">CBR_g42076</name>
</gene>
<keyword evidence="5" id="KW-0648">Protein biosynthesis</keyword>
<feature type="compositionally biased region" description="Basic and acidic residues" evidence="10">
    <location>
        <begin position="85"/>
        <end position="96"/>
    </location>
</feature>
<sequence length="370" mass="39566">MVYCRLDSLLCAKRTAECLRQVISSRLMSGSDQGSDLLEAVKTAGTKLVAANPTELVIGNVMRRVMKIIREEEATLRASAVAGEESGRGEEDDRAASEGGRQLQRSQLKENAIDGVNELMHELNDEVILTVGGSEMLFKFLLEAKKQRSFQVTVAEADPRYGGLTLAKELSHAGVQTTVITDAAVFPMMARSNMVLIGAHAVMANGGVIAPAGSHVAALAAKRHAVPFVVLAAIHQLCPVYSDAPDIVRNEGRLASEMLNYGEFSDCMESEDGEPLLQVLNPAFDYIPPELVSLLVTDGTFSSVNFGPVIGPGCCQVIDVIPVAVVLRNDVIAVQQETCATEGAYSHWAVVIAESQNQVLLGADFAALRS</sequence>
<evidence type="ECO:0000256" key="4">
    <source>
        <dbReference type="ARBA" id="ARBA00022540"/>
    </source>
</evidence>
<evidence type="ECO:0000256" key="9">
    <source>
        <dbReference type="RuleBase" id="RU003814"/>
    </source>
</evidence>
<evidence type="ECO:0000256" key="2">
    <source>
        <dbReference type="ARBA" id="ARBA00007251"/>
    </source>
</evidence>
<evidence type="ECO:0000256" key="10">
    <source>
        <dbReference type="SAM" id="MobiDB-lite"/>
    </source>
</evidence>
<evidence type="ECO:0000256" key="5">
    <source>
        <dbReference type="ARBA" id="ARBA00022917"/>
    </source>
</evidence>
<evidence type="ECO:0000256" key="3">
    <source>
        <dbReference type="ARBA" id="ARBA00022490"/>
    </source>
</evidence>
<dbReference type="InterPro" id="IPR042529">
    <property type="entry name" value="IF_2B-like_C"/>
</dbReference>
<keyword evidence="12" id="KW-1185">Reference proteome</keyword>
<accession>A0A388LX42</accession>
<dbReference type="SUPFAM" id="SSF100950">
    <property type="entry name" value="NagB/RpiA/CoA transferase-like"/>
    <property type="match status" value="1"/>
</dbReference>
<name>A0A388LX42_CHABU</name>
<protein>
    <recommendedName>
        <fullName evidence="6">Translation initiation factor eIF2B subunit beta</fullName>
    </recommendedName>
    <alternativeName>
        <fullName evidence="7">eIF2B GDP-GTP exchange factor subunit beta</fullName>
    </alternativeName>
</protein>
<comment type="subunit">
    <text evidence="8">Component of the translation initiation factor 2B (eIF2B) complex which is a heterodecamer of two sets of five different subunits: alpha, beta, gamma, delta and epsilon. Subunits alpha, beta and delta comprise a regulatory subcomplex and subunits epsilon and gamma comprise a catalytic subcomplex. Within the complex, the hexameric regulatory complex resides at the center, with the two heterodimeric catalytic subcomplexes bound on opposite sides.</text>
</comment>